<evidence type="ECO:0000313" key="3">
    <source>
        <dbReference type="Proteomes" id="UP001642483"/>
    </source>
</evidence>
<keyword evidence="3" id="KW-1185">Reference proteome</keyword>
<proteinExistence type="predicted"/>
<dbReference type="Pfam" id="PF00094">
    <property type="entry name" value="VWD"/>
    <property type="match status" value="1"/>
</dbReference>
<protein>
    <recommendedName>
        <fullName evidence="1">VWFD domain-containing protein</fullName>
    </recommendedName>
</protein>
<evidence type="ECO:0000313" key="2">
    <source>
        <dbReference type="EMBL" id="CAK8695009.1"/>
    </source>
</evidence>
<gene>
    <name evidence="2" type="ORF">CVLEPA_LOCUS28316</name>
</gene>
<reference evidence="2 3" key="1">
    <citation type="submission" date="2024-02" db="EMBL/GenBank/DDBJ databases">
        <authorList>
            <person name="Daric V."/>
            <person name="Darras S."/>
        </authorList>
    </citation>
    <scope>NUCLEOTIDE SEQUENCE [LARGE SCALE GENOMIC DNA]</scope>
</reference>
<accession>A0ABP0GWJ2</accession>
<organism evidence="2 3">
    <name type="scientific">Clavelina lepadiformis</name>
    <name type="common">Light-bulb sea squirt</name>
    <name type="synonym">Ascidia lepadiformis</name>
    <dbReference type="NCBI Taxonomy" id="159417"/>
    <lineage>
        <taxon>Eukaryota</taxon>
        <taxon>Metazoa</taxon>
        <taxon>Chordata</taxon>
        <taxon>Tunicata</taxon>
        <taxon>Ascidiacea</taxon>
        <taxon>Aplousobranchia</taxon>
        <taxon>Clavelinidae</taxon>
        <taxon>Clavelina</taxon>
    </lineage>
</organism>
<comment type="caution">
    <text evidence="2">The sequence shown here is derived from an EMBL/GenBank/DDBJ whole genome shotgun (WGS) entry which is preliminary data.</text>
</comment>
<name>A0ABP0GWJ2_CLALP</name>
<dbReference type="InterPro" id="IPR001846">
    <property type="entry name" value="VWF_type-D"/>
</dbReference>
<dbReference type="EMBL" id="CAWYQH010000141">
    <property type="protein sequence ID" value="CAK8695009.1"/>
    <property type="molecule type" value="Genomic_DNA"/>
</dbReference>
<sequence>MMFNICCILSFRSTSGSGVKEWQQCTRNLGVTVNGVSVKLMSGGTVLHKNEEVKLPYVSESFAVEDITAQFQKV</sequence>
<feature type="domain" description="VWFD" evidence="1">
    <location>
        <begin position="17"/>
        <end position="73"/>
    </location>
</feature>
<dbReference type="Proteomes" id="UP001642483">
    <property type="component" value="Unassembled WGS sequence"/>
</dbReference>
<evidence type="ECO:0000259" key="1">
    <source>
        <dbReference type="Pfam" id="PF00094"/>
    </source>
</evidence>